<name>A0ABN1BCB0_9BURK</name>
<feature type="region of interest" description="Disordered" evidence="1">
    <location>
        <begin position="64"/>
        <end position="89"/>
    </location>
</feature>
<evidence type="ECO:0000313" key="2">
    <source>
        <dbReference type="EMBL" id="GAA0494666.1"/>
    </source>
</evidence>
<evidence type="ECO:0000256" key="1">
    <source>
        <dbReference type="SAM" id="MobiDB-lite"/>
    </source>
</evidence>
<dbReference type="EMBL" id="BAAAEN010000002">
    <property type="protein sequence ID" value="GAA0494666.1"/>
    <property type="molecule type" value="Genomic_DNA"/>
</dbReference>
<keyword evidence="3" id="KW-1185">Reference proteome</keyword>
<evidence type="ECO:0000313" key="3">
    <source>
        <dbReference type="Proteomes" id="UP001501706"/>
    </source>
</evidence>
<organism evidence="2 3">
    <name type="scientific">Pigmentiphaga daeguensis</name>
    <dbReference type="NCBI Taxonomy" id="414049"/>
    <lineage>
        <taxon>Bacteria</taxon>
        <taxon>Pseudomonadati</taxon>
        <taxon>Pseudomonadota</taxon>
        <taxon>Betaproteobacteria</taxon>
        <taxon>Burkholderiales</taxon>
        <taxon>Alcaligenaceae</taxon>
        <taxon>Pigmentiphaga</taxon>
    </lineage>
</organism>
<sequence length="101" mass="10240">MGPGRECPRQGGSPILSKASPAQEAGRGGYGNGLSQAPRGSGEFTSFHVILTYCLHLGQESAGRNGNCGGMGPNTAPDPSPAPGAVYTRSKQCCDGQPFSS</sequence>
<proteinExistence type="predicted"/>
<reference evidence="2 3" key="1">
    <citation type="journal article" date="2019" name="Int. J. Syst. Evol. Microbiol.">
        <title>The Global Catalogue of Microorganisms (GCM) 10K type strain sequencing project: providing services to taxonomists for standard genome sequencing and annotation.</title>
        <authorList>
            <consortium name="The Broad Institute Genomics Platform"/>
            <consortium name="The Broad Institute Genome Sequencing Center for Infectious Disease"/>
            <person name="Wu L."/>
            <person name="Ma J."/>
        </authorList>
    </citation>
    <scope>NUCLEOTIDE SEQUENCE [LARGE SCALE GENOMIC DNA]</scope>
    <source>
        <strain evidence="2 3">JCM 14330</strain>
    </source>
</reference>
<gene>
    <name evidence="2" type="ORF">GCM10009097_08340</name>
</gene>
<accession>A0ABN1BCB0</accession>
<comment type="caution">
    <text evidence="2">The sequence shown here is derived from an EMBL/GenBank/DDBJ whole genome shotgun (WGS) entry which is preliminary data.</text>
</comment>
<feature type="region of interest" description="Disordered" evidence="1">
    <location>
        <begin position="1"/>
        <end position="41"/>
    </location>
</feature>
<dbReference type="Proteomes" id="UP001501706">
    <property type="component" value="Unassembled WGS sequence"/>
</dbReference>
<protein>
    <submittedName>
        <fullName evidence="2">Uncharacterized protein</fullName>
    </submittedName>
</protein>